<dbReference type="EMBL" id="CM010718">
    <property type="protein sequence ID" value="RZC57717.1"/>
    <property type="molecule type" value="Genomic_DNA"/>
</dbReference>
<gene>
    <name evidence="4" type="ORF">C5167_005020</name>
</gene>
<dbReference type="Gramene" id="RZC57717">
    <property type="protein sequence ID" value="RZC57717"/>
    <property type="gene ID" value="C5167_005020"/>
</dbReference>
<evidence type="ECO:0000313" key="4">
    <source>
        <dbReference type="EMBL" id="RZC57717.1"/>
    </source>
</evidence>
<protein>
    <submittedName>
        <fullName evidence="4">Uncharacterized protein</fullName>
    </submittedName>
</protein>
<dbReference type="GO" id="GO:0020037">
    <property type="term" value="F:heme binding"/>
    <property type="evidence" value="ECO:0007669"/>
    <property type="project" value="InterPro"/>
</dbReference>
<reference evidence="4 5" key="1">
    <citation type="journal article" date="2018" name="Science">
        <title>The opium poppy genome and morphinan production.</title>
        <authorList>
            <person name="Guo L."/>
            <person name="Winzer T."/>
            <person name="Yang X."/>
            <person name="Li Y."/>
            <person name="Ning Z."/>
            <person name="He Z."/>
            <person name="Teodor R."/>
            <person name="Lu Y."/>
            <person name="Bowser T.A."/>
            <person name="Graham I.A."/>
            <person name="Ye K."/>
        </authorList>
    </citation>
    <scope>NUCLEOTIDE SEQUENCE [LARGE SCALE GENOMIC DNA]</scope>
    <source>
        <strain evidence="5">cv. HN1</strain>
        <tissue evidence="4">Leaves</tissue>
    </source>
</reference>
<accession>A0A4Y7JA71</accession>
<dbReference type="InterPro" id="IPR036396">
    <property type="entry name" value="Cyt_P450_sf"/>
</dbReference>
<sequence length="103" mass="11609">MLSLKAFMETNLVNCQKNIATLLGAFSFGDYFPSHGWMDDVTGLSSKLERVSQELDAFFDQVIDEHLLRHSESQDGQCQGEDINKLDLMDILLLSQKDNPNVS</sequence>
<evidence type="ECO:0000256" key="1">
    <source>
        <dbReference type="ARBA" id="ARBA00010617"/>
    </source>
</evidence>
<dbReference type="GO" id="GO:0004497">
    <property type="term" value="F:monooxygenase activity"/>
    <property type="evidence" value="ECO:0007669"/>
    <property type="project" value="InterPro"/>
</dbReference>
<dbReference type="PANTHER" id="PTHR47955">
    <property type="entry name" value="CYTOCHROME P450 FAMILY 71 PROTEIN"/>
    <property type="match status" value="1"/>
</dbReference>
<proteinExistence type="inferred from homology"/>
<evidence type="ECO:0000256" key="2">
    <source>
        <dbReference type="ARBA" id="ARBA00022723"/>
    </source>
</evidence>
<keyword evidence="2" id="KW-0479">Metal-binding</keyword>
<dbReference type="GO" id="GO:0005506">
    <property type="term" value="F:iron ion binding"/>
    <property type="evidence" value="ECO:0007669"/>
    <property type="project" value="InterPro"/>
</dbReference>
<comment type="similarity">
    <text evidence="1">Belongs to the cytochrome P450 family.</text>
</comment>
<evidence type="ECO:0000313" key="5">
    <source>
        <dbReference type="Proteomes" id="UP000316621"/>
    </source>
</evidence>
<name>A0A4Y7JA71_PAPSO</name>
<keyword evidence="3" id="KW-0408">Iron</keyword>
<dbReference type="GO" id="GO:0016705">
    <property type="term" value="F:oxidoreductase activity, acting on paired donors, with incorporation or reduction of molecular oxygen"/>
    <property type="evidence" value="ECO:0007669"/>
    <property type="project" value="InterPro"/>
</dbReference>
<dbReference type="AlphaFoldDB" id="A0A4Y7JA71"/>
<dbReference type="PANTHER" id="PTHR47955:SF18">
    <property type="entry name" value="CYTOCHROME P450 71A1-LIKE"/>
    <property type="match status" value="1"/>
</dbReference>
<dbReference type="SUPFAM" id="SSF48264">
    <property type="entry name" value="Cytochrome P450"/>
    <property type="match status" value="1"/>
</dbReference>
<dbReference type="Proteomes" id="UP000316621">
    <property type="component" value="Chromosome 4"/>
</dbReference>
<keyword evidence="5" id="KW-1185">Reference proteome</keyword>
<organism evidence="4 5">
    <name type="scientific">Papaver somniferum</name>
    <name type="common">Opium poppy</name>
    <dbReference type="NCBI Taxonomy" id="3469"/>
    <lineage>
        <taxon>Eukaryota</taxon>
        <taxon>Viridiplantae</taxon>
        <taxon>Streptophyta</taxon>
        <taxon>Embryophyta</taxon>
        <taxon>Tracheophyta</taxon>
        <taxon>Spermatophyta</taxon>
        <taxon>Magnoliopsida</taxon>
        <taxon>Ranunculales</taxon>
        <taxon>Papaveraceae</taxon>
        <taxon>Papaveroideae</taxon>
        <taxon>Papaver</taxon>
    </lineage>
</organism>
<evidence type="ECO:0000256" key="3">
    <source>
        <dbReference type="ARBA" id="ARBA00023004"/>
    </source>
</evidence>